<proteinExistence type="predicted"/>
<reference evidence="2 3" key="1">
    <citation type="journal article" date="2019" name="Sci. Rep.">
        <title>Orb-weaving spider Araneus ventricosus genome elucidates the spidroin gene catalogue.</title>
        <authorList>
            <person name="Kono N."/>
            <person name="Nakamura H."/>
            <person name="Ohtoshi R."/>
            <person name="Moran D.A.P."/>
            <person name="Shinohara A."/>
            <person name="Yoshida Y."/>
            <person name="Fujiwara M."/>
            <person name="Mori M."/>
            <person name="Tomita M."/>
            <person name="Arakawa K."/>
        </authorList>
    </citation>
    <scope>NUCLEOTIDE SEQUENCE [LARGE SCALE GENOMIC DNA]</scope>
</reference>
<dbReference type="Proteomes" id="UP000499080">
    <property type="component" value="Unassembled WGS sequence"/>
</dbReference>
<protein>
    <submittedName>
        <fullName evidence="2">Uncharacterized protein</fullName>
    </submittedName>
</protein>
<accession>A0A4Y2P4M0</accession>
<comment type="caution">
    <text evidence="2">The sequence shown here is derived from an EMBL/GenBank/DDBJ whole genome shotgun (WGS) entry which is preliminary data.</text>
</comment>
<dbReference type="AlphaFoldDB" id="A0A4Y2P4M0"/>
<keyword evidence="1" id="KW-0732">Signal</keyword>
<dbReference type="EMBL" id="BGPR01010468">
    <property type="protein sequence ID" value="GBN46324.1"/>
    <property type="molecule type" value="Genomic_DNA"/>
</dbReference>
<evidence type="ECO:0000313" key="2">
    <source>
        <dbReference type="EMBL" id="GBN46324.1"/>
    </source>
</evidence>
<sequence>MTSTRYLTALACFSLLLSTEIWIKSVAAYHHNNRGNSGIEMLLAAGILAKLLNKHHHGHHQSHPIPIPIPIPVHHGGGGHEVVHHGHHEHHDHHGHHSQNYYDYAPYGETYYAAPSGYMPAYYK</sequence>
<organism evidence="2 3">
    <name type="scientific">Araneus ventricosus</name>
    <name type="common">Orbweaver spider</name>
    <name type="synonym">Epeira ventricosa</name>
    <dbReference type="NCBI Taxonomy" id="182803"/>
    <lineage>
        <taxon>Eukaryota</taxon>
        <taxon>Metazoa</taxon>
        <taxon>Ecdysozoa</taxon>
        <taxon>Arthropoda</taxon>
        <taxon>Chelicerata</taxon>
        <taxon>Arachnida</taxon>
        <taxon>Araneae</taxon>
        <taxon>Araneomorphae</taxon>
        <taxon>Entelegynae</taxon>
        <taxon>Araneoidea</taxon>
        <taxon>Araneidae</taxon>
        <taxon>Araneus</taxon>
    </lineage>
</organism>
<keyword evidence="3" id="KW-1185">Reference proteome</keyword>
<name>A0A4Y2P4M0_ARAVE</name>
<evidence type="ECO:0000313" key="3">
    <source>
        <dbReference type="Proteomes" id="UP000499080"/>
    </source>
</evidence>
<gene>
    <name evidence="2" type="ORF">AVEN_87110_1</name>
</gene>
<feature type="signal peptide" evidence="1">
    <location>
        <begin position="1"/>
        <end position="28"/>
    </location>
</feature>
<dbReference type="OrthoDB" id="6436569at2759"/>
<evidence type="ECO:0000256" key="1">
    <source>
        <dbReference type="SAM" id="SignalP"/>
    </source>
</evidence>
<feature type="chain" id="PRO_5021463887" evidence="1">
    <location>
        <begin position="29"/>
        <end position="124"/>
    </location>
</feature>